<proteinExistence type="predicted"/>
<dbReference type="EMBL" id="CAEZWN010000019">
    <property type="protein sequence ID" value="CAB4651054.1"/>
    <property type="molecule type" value="Genomic_DNA"/>
</dbReference>
<reference evidence="2" key="1">
    <citation type="submission" date="2020-05" db="EMBL/GenBank/DDBJ databases">
        <authorList>
            <person name="Chiriac C."/>
            <person name="Salcher M."/>
            <person name="Ghai R."/>
            <person name="Kavagutti S V."/>
        </authorList>
    </citation>
    <scope>NUCLEOTIDE SEQUENCE</scope>
</reference>
<sequence>MNIQIVEPKSSEAARLREIRLQALKDAPYAFGADYQKESERDLNYWQGYLDNTNWCIAVDQGKDIGLLAVDLADADRGSDCWMSSWWLADQYRGQGIPKLMLGWLDQLCKNKGWSKQGLGVWPENERAIAAYLKLGFIKGPAPLPSRSRPDKMYLPMYRNLPL</sequence>
<organism evidence="2">
    <name type="scientific">freshwater metagenome</name>
    <dbReference type="NCBI Taxonomy" id="449393"/>
    <lineage>
        <taxon>unclassified sequences</taxon>
        <taxon>metagenomes</taxon>
        <taxon>ecological metagenomes</taxon>
    </lineage>
</organism>
<dbReference type="InterPro" id="IPR000182">
    <property type="entry name" value="GNAT_dom"/>
</dbReference>
<dbReference type="Gene3D" id="3.40.630.30">
    <property type="match status" value="1"/>
</dbReference>
<accession>A0A6J6KS45</accession>
<evidence type="ECO:0000259" key="1">
    <source>
        <dbReference type="PROSITE" id="PS51186"/>
    </source>
</evidence>
<dbReference type="GO" id="GO:0016747">
    <property type="term" value="F:acyltransferase activity, transferring groups other than amino-acyl groups"/>
    <property type="evidence" value="ECO:0007669"/>
    <property type="project" value="InterPro"/>
</dbReference>
<evidence type="ECO:0000313" key="2">
    <source>
        <dbReference type="EMBL" id="CAB4651054.1"/>
    </source>
</evidence>
<dbReference type="InterPro" id="IPR016181">
    <property type="entry name" value="Acyl_CoA_acyltransferase"/>
</dbReference>
<dbReference type="SUPFAM" id="SSF55729">
    <property type="entry name" value="Acyl-CoA N-acyltransferases (Nat)"/>
    <property type="match status" value="1"/>
</dbReference>
<protein>
    <submittedName>
        <fullName evidence="2">Unannotated protein</fullName>
    </submittedName>
</protein>
<dbReference type="AlphaFoldDB" id="A0A6J6KS45"/>
<gene>
    <name evidence="2" type="ORF">UFOPK2252_00343</name>
</gene>
<feature type="domain" description="N-acetyltransferase" evidence="1">
    <location>
        <begin position="1"/>
        <end position="162"/>
    </location>
</feature>
<name>A0A6J6KS45_9ZZZZ</name>
<dbReference type="Pfam" id="PF00583">
    <property type="entry name" value="Acetyltransf_1"/>
    <property type="match status" value="1"/>
</dbReference>
<dbReference type="PROSITE" id="PS51186">
    <property type="entry name" value="GNAT"/>
    <property type="match status" value="1"/>
</dbReference>